<feature type="transmembrane region" description="Helical" evidence="6">
    <location>
        <begin position="307"/>
        <end position="328"/>
    </location>
</feature>
<evidence type="ECO:0000259" key="7">
    <source>
        <dbReference type="PROSITE" id="PS50850"/>
    </source>
</evidence>
<feature type="transmembrane region" description="Helical" evidence="6">
    <location>
        <begin position="340"/>
        <end position="361"/>
    </location>
</feature>
<feature type="transmembrane region" description="Helical" evidence="6">
    <location>
        <begin position="43"/>
        <end position="70"/>
    </location>
</feature>
<comment type="caution">
    <text evidence="8">The sequence shown here is derived from an EMBL/GenBank/DDBJ whole genome shotgun (WGS) entry which is preliminary data.</text>
</comment>
<accession>A0A428TTQ5</accession>
<evidence type="ECO:0000256" key="1">
    <source>
        <dbReference type="ARBA" id="ARBA00004141"/>
    </source>
</evidence>
<organism evidence="8 9">
    <name type="scientific">Fusarium oligoseptatum</name>
    <dbReference type="NCBI Taxonomy" id="2604345"/>
    <lineage>
        <taxon>Eukaryota</taxon>
        <taxon>Fungi</taxon>
        <taxon>Dikarya</taxon>
        <taxon>Ascomycota</taxon>
        <taxon>Pezizomycotina</taxon>
        <taxon>Sordariomycetes</taxon>
        <taxon>Hypocreomycetidae</taxon>
        <taxon>Hypocreales</taxon>
        <taxon>Nectriaceae</taxon>
        <taxon>Fusarium</taxon>
        <taxon>Fusarium solani species complex</taxon>
    </lineage>
</organism>
<dbReference type="AlphaFoldDB" id="A0A428TTQ5"/>
<feature type="transmembrane region" description="Helical" evidence="6">
    <location>
        <begin position="82"/>
        <end position="99"/>
    </location>
</feature>
<feature type="transmembrane region" description="Helical" evidence="6">
    <location>
        <begin position="427"/>
        <end position="451"/>
    </location>
</feature>
<sequence length="587" mass="64334">MVPNNNSKEADTRITIEEIPEEFDLVRLGRQRPEVFKSTWTEVAFVASMVTSLAATEFFVGGFQILIPGISDALNIPQDSQTWLSSVITLVAGSFLFPCARLVDMFGGYLLFHVGILWVVAWSVITGFSKTFFMLVFCRAMQGLGAAAFLPAGVSLIGRTYRPGPRKNLVFSLYGAMVPVMFFLGTMCGGMVQQYLTWGWYFWLITMILTPAVCISLWASPRDYAEARKGGNTMDWWGIGTLVPGLLLVIYAITDSRRYGWTAPHIIATLVVGCAFLIAAVFVEGWVASAPLVPPEIFQVKGMKKMLGILSLKFGVYSVFLFYANFYIKSVLGKDPMTASVWFAPWAAGGMVLSISSGLLLHILSGQIILILCGVAKVVAILLFALMPNSPSYWAWVFPALMAEGACISVLSAIGNVFMTSTLPRHLLGLAGALIFVASYLASAFLLAIIAVVVGVFESKGWDLKAQHKGVFWIAFGLACLALILDFFIKLPKAGCENVEKPKSKKADLESDLSETESPSVFATPSDQLSINEEAVNERDEEERKGTDTVEKKDVEVEVKVVRIHDVLKDFCLGKVLVCWVKSLVAY</sequence>
<dbReference type="PANTHER" id="PTHR42718:SF11">
    <property type="entry name" value="MAJOR FACILITATOR SUPERFAMILY (MFS) PROFILE DOMAIN-CONTAINING PROTEIN"/>
    <property type="match status" value="1"/>
</dbReference>
<gene>
    <name evidence="8" type="ORF">CEP52_006257</name>
</gene>
<evidence type="ECO:0000313" key="9">
    <source>
        <dbReference type="Proteomes" id="UP000287144"/>
    </source>
</evidence>
<feature type="transmembrane region" description="Helical" evidence="6">
    <location>
        <begin position="169"/>
        <end position="192"/>
    </location>
</feature>
<protein>
    <recommendedName>
        <fullName evidence="7">Major facilitator superfamily (MFS) profile domain-containing protein</fullName>
    </recommendedName>
</protein>
<keyword evidence="5" id="KW-0325">Glycoprotein</keyword>
<evidence type="ECO:0000313" key="8">
    <source>
        <dbReference type="EMBL" id="RSM05450.1"/>
    </source>
</evidence>
<feature type="domain" description="Major facilitator superfamily (MFS) profile" evidence="7">
    <location>
        <begin position="43"/>
        <end position="494"/>
    </location>
</feature>
<evidence type="ECO:0000256" key="2">
    <source>
        <dbReference type="ARBA" id="ARBA00022692"/>
    </source>
</evidence>
<feature type="transmembrane region" description="Helical" evidence="6">
    <location>
        <begin position="106"/>
        <end position="125"/>
    </location>
</feature>
<feature type="transmembrane region" description="Helical" evidence="6">
    <location>
        <begin position="368"/>
        <end position="387"/>
    </location>
</feature>
<dbReference type="InterPro" id="IPR036259">
    <property type="entry name" value="MFS_trans_sf"/>
</dbReference>
<dbReference type="GO" id="GO:0022857">
    <property type="term" value="F:transmembrane transporter activity"/>
    <property type="evidence" value="ECO:0007669"/>
    <property type="project" value="InterPro"/>
</dbReference>
<dbReference type="GO" id="GO:0016020">
    <property type="term" value="C:membrane"/>
    <property type="evidence" value="ECO:0007669"/>
    <property type="project" value="UniProtKB-SubCell"/>
</dbReference>
<evidence type="ECO:0000256" key="4">
    <source>
        <dbReference type="ARBA" id="ARBA00023136"/>
    </source>
</evidence>
<dbReference type="Gene3D" id="1.20.1720.10">
    <property type="entry name" value="Multidrug resistance protein D"/>
    <property type="match status" value="1"/>
</dbReference>
<dbReference type="InterPro" id="IPR020846">
    <property type="entry name" value="MFS_dom"/>
</dbReference>
<dbReference type="Proteomes" id="UP000287144">
    <property type="component" value="Unassembled WGS sequence"/>
</dbReference>
<comment type="subcellular location">
    <subcellularLocation>
        <location evidence="1">Membrane</location>
        <topology evidence="1">Multi-pass membrane protein</topology>
    </subcellularLocation>
</comment>
<feature type="transmembrane region" description="Helical" evidence="6">
    <location>
        <begin position="236"/>
        <end position="254"/>
    </location>
</feature>
<dbReference type="EMBL" id="NKCK01000052">
    <property type="protein sequence ID" value="RSM05450.1"/>
    <property type="molecule type" value="Genomic_DNA"/>
</dbReference>
<keyword evidence="4 6" id="KW-0472">Membrane</keyword>
<dbReference type="SUPFAM" id="SSF103473">
    <property type="entry name" value="MFS general substrate transporter"/>
    <property type="match status" value="2"/>
</dbReference>
<feature type="transmembrane region" description="Helical" evidence="6">
    <location>
        <begin position="471"/>
        <end position="489"/>
    </location>
</feature>
<evidence type="ECO:0000256" key="3">
    <source>
        <dbReference type="ARBA" id="ARBA00022989"/>
    </source>
</evidence>
<keyword evidence="3 6" id="KW-1133">Transmembrane helix</keyword>
<name>A0A428TTQ5_9HYPO</name>
<dbReference type="PANTHER" id="PTHR42718">
    <property type="entry name" value="MAJOR FACILITATOR SUPERFAMILY MULTIDRUG TRANSPORTER MFSC"/>
    <property type="match status" value="1"/>
</dbReference>
<reference evidence="8 9" key="1">
    <citation type="submission" date="2017-06" db="EMBL/GenBank/DDBJ databases">
        <title>Comparative genomic analysis of Ambrosia Fusariam Clade fungi.</title>
        <authorList>
            <person name="Stajich J.E."/>
            <person name="Carrillo J."/>
            <person name="Kijimoto T."/>
            <person name="Eskalen A."/>
            <person name="O'Donnell K."/>
            <person name="Kasson M."/>
        </authorList>
    </citation>
    <scope>NUCLEOTIDE SEQUENCE [LARGE SCALE GENOMIC DNA]</scope>
    <source>
        <strain evidence="8 9">NRRL62579</strain>
    </source>
</reference>
<feature type="transmembrane region" description="Helical" evidence="6">
    <location>
        <begin position="266"/>
        <end position="287"/>
    </location>
</feature>
<dbReference type="Pfam" id="PF07690">
    <property type="entry name" value="MFS_1"/>
    <property type="match status" value="1"/>
</dbReference>
<dbReference type="InterPro" id="IPR011701">
    <property type="entry name" value="MFS"/>
</dbReference>
<keyword evidence="9" id="KW-1185">Reference proteome</keyword>
<evidence type="ECO:0000256" key="6">
    <source>
        <dbReference type="SAM" id="Phobius"/>
    </source>
</evidence>
<proteinExistence type="predicted"/>
<evidence type="ECO:0000256" key="5">
    <source>
        <dbReference type="ARBA" id="ARBA00023180"/>
    </source>
</evidence>
<dbReference type="PROSITE" id="PS50850">
    <property type="entry name" value="MFS"/>
    <property type="match status" value="1"/>
</dbReference>
<feature type="transmembrane region" description="Helical" evidence="6">
    <location>
        <begin position="393"/>
        <end position="415"/>
    </location>
</feature>
<dbReference type="Gene3D" id="1.20.1250.20">
    <property type="entry name" value="MFS general substrate transporter like domains"/>
    <property type="match status" value="1"/>
</dbReference>
<keyword evidence="2 6" id="KW-0812">Transmembrane</keyword>
<feature type="transmembrane region" description="Helical" evidence="6">
    <location>
        <begin position="198"/>
        <end position="220"/>
    </location>
</feature>